<evidence type="ECO:0000256" key="6">
    <source>
        <dbReference type="SAM" id="MobiDB-lite"/>
    </source>
</evidence>
<dbReference type="PANTHER" id="PTHR47359">
    <property type="entry name" value="PEPTIDOGLYCAN DL-ENDOPEPTIDASE CWLO"/>
    <property type="match status" value="1"/>
</dbReference>
<feature type="signal peptide" evidence="7">
    <location>
        <begin position="1"/>
        <end position="35"/>
    </location>
</feature>
<proteinExistence type="inferred from homology"/>
<dbReference type="Pfam" id="PF00877">
    <property type="entry name" value="NLPC_P60"/>
    <property type="match status" value="1"/>
</dbReference>
<name>A0ABW1FGA7_9ACTN</name>
<keyword evidence="2" id="KW-0645">Protease</keyword>
<evidence type="ECO:0000313" key="10">
    <source>
        <dbReference type="Proteomes" id="UP001596241"/>
    </source>
</evidence>
<dbReference type="PROSITE" id="PS51935">
    <property type="entry name" value="NLPC_P60"/>
    <property type="match status" value="1"/>
</dbReference>
<evidence type="ECO:0000259" key="8">
    <source>
        <dbReference type="PROSITE" id="PS51935"/>
    </source>
</evidence>
<evidence type="ECO:0000256" key="7">
    <source>
        <dbReference type="SAM" id="SignalP"/>
    </source>
</evidence>
<evidence type="ECO:0000256" key="4">
    <source>
        <dbReference type="ARBA" id="ARBA00022807"/>
    </source>
</evidence>
<feature type="compositionally biased region" description="Low complexity" evidence="6">
    <location>
        <begin position="388"/>
        <end position="406"/>
    </location>
</feature>
<dbReference type="PANTHER" id="PTHR47359:SF3">
    <property type="entry name" value="NLP_P60 DOMAIN-CONTAINING PROTEIN-RELATED"/>
    <property type="match status" value="1"/>
</dbReference>
<dbReference type="InterPro" id="IPR051794">
    <property type="entry name" value="PG_Endopeptidase_C40"/>
</dbReference>
<comment type="similarity">
    <text evidence="1">Belongs to the peptidase C40 family.</text>
</comment>
<dbReference type="EMBL" id="JBHSPW010000003">
    <property type="protein sequence ID" value="MFC5892947.1"/>
    <property type="molecule type" value="Genomic_DNA"/>
</dbReference>
<dbReference type="InterPro" id="IPR000064">
    <property type="entry name" value="NLP_P60_dom"/>
</dbReference>
<keyword evidence="7" id="KW-0732">Signal</keyword>
<evidence type="ECO:0000256" key="2">
    <source>
        <dbReference type="ARBA" id="ARBA00022670"/>
    </source>
</evidence>
<keyword evidence="5" id="KW-0175">Coiled coil</keyword>
<protein>
    <submittedName>
        <fullName evidence="9">NlpC/P60 family protein</fullName>
    </submittedName>
</protein>
<sequence>MSGPAPRSSRTLRAAGAALLLGATALAGPAAPASAAPAPDPAATAGAPAAPDGPAPDANSPAALLRRLQALYRSAEESTEAYNATQEDLRATQARAQTLGVRLKQARARLAGARADAGRLARQQYQGGGPATLAQYVRVLLADDPEQAMDRSHLLHTAAAEAAATVDRLARGARQADTLARQADAALDRQRALTAQRARQRTAVQSRLKEVEKLLAGLSEDQLATLDRLENDGAATAQRALVSRGALGAAGAPSSAGDRAISYGLRQVGKPYVWGATGPDAFDCSGLTSQAWSHAGRAIPRTSQEQWKRLPHVPLNRLRPGDLVVYFPGATHVALYLGDGKVVQAPRPGTAVRVSPLAANPPLGAVRPDPGDRPVTGYTAPRQITAHGPASGAADAGYARSAAPGH</sequence>
<feature type="coiled-coil region" evidence="5">
    <location>
        <begin position="65"/>
        <end position="123"/>
    </location>
</feature>
<feature type="domain" description="NlpC/P60" evidence="8">
    <location>
        <begin position="254"/>
        <end position="375"/>
    </location>
</feature>
<comment type="caution">
    <text evidence="9">The sequence shown here is derived from an EMBL/GenBank/DDBJ whole genome shotgun (WGS) entry which is preliminary data.</text>
</comment>
<reference evidence="10" key="1">
    <citation type="journal article" date="2019" name="Int. J. Syst. Evol. Microbiol.">
        <title>The Global Catalogue of Microorganisms (GCM) 10K type strain sequencing project: providing services to taxonomists for standard genome sequencing and annotation.</title>
        <authorList>
            <consortium name="The Broad Institute Genomics Platform"/>
            <consortium name="The Broad Institute Genome Sequencing Center for Infectious Disease"/>
            <person name="Wu L."/>
            <person name="Ma J."/>
        </authorList>
    </citation>
    <scope>NUCLEOTIDE SEQUENCE [LARGE SCALE GENOMIC DNA]</scope>
    <source>
        <strain evidence="10">CGMCC 1.15809</strain>
    </source>
</reference>
<dbReference type="RefSeq" id="WP_345086262.1">
    <property type="nucleotide sequence ID" value="NZ_BAAAWG010000010.1"/>
</dbReference>
<keyword evidence="10" id="KW-1185">Reference proteome</keyword>
<feature type="region of interest" description="Disordered" evidence="6">
    <location>
        <begin position="361"/>
        <end position="406"/>
    </location>
</feature>
<organism evidence="9 10">
    <name type="scientific">Streptomyces ramulosus</name>
    <dbReference type="NCBI Taxonomy" id="47762"/>
    <lineage>
        <taxon>Bacteria</taxon>
        <taxon>Bacillati</taxon>
        <taxon>Actinomycetota</taxon>
        <taxon>Actinomycetes</taxon>
        <taxon>Kitasatosporales</taxon>
        <taxon>Streptomycetaceae</taxon>
        <taxon>Streptomyces</taxon>
    </lineage>
</organism>
<gene>
    <name evidence="9" type="ORF">ACFP3M_08990</name>
</gene>
<feature type="region of interest" description="Disordered" evidence="6">
    <location>
        <begin position="29"/>
        <end position="60"/>
    </location>
</feature>
<evidence type="ECO:0000313" key="9">
    <source>
        <dbReference type="EMBL" id="MFC5892947.1"/>
    </source>
</evidence>
<feature type="chain" id="PRO_5046203375" evidence="7">
    <location>
        <begin position="36"/>
        <end position="406"/>
    </location>
</feature>
<dbReference type="InterPro" id="IPR038765">
    <property type="entry name" value="Papain-like_cys_pep_sf"/>
</dbReference>
<evidence type="ECO:0000256" key="1">
    <source>
        <dbReference type="ARBA" id="ARBA00007074"/>
    </source>
</evidence>
<evidence type="ECO:0000256" key="3">
    <source>
        <dbReference type="ARBA" id="ARBA00022801"/>
    </source>
</evidence>
<dbReference type="SUPFAM" id="SSF54001">
    <property type="entry name" value="Cysteine proteinases"/>
    <property type="match status" value="1"/>
</dbReference>
<dbReference type="Proteomes" id="UP001596241">
    <property type="component" value="Unassembled WGS sequence"/>
</dbReference>
<keyword evidence="4" id="KW-0788">Thiol protease</keyword>
<evidence type="ECO:0000256" key="5">
    <source>
        <dbReference type="SAM" id="Coils"/>
    </source>
</evidence>
<dbReference type="Gene3D" id="3.90.1720.10">
    <property type="entry name" value="endopeptidase domain like (from Nostoc punctiforme)"/>
    <property type="match status" value="1"/>
</dbReference>
<keyword evidence="3" id="KW-0378">Hydrolase</keyword>
<accession>A0ABW1FGA7</accession>